<keyword evidence="2" id="KW-1185">Reference proteome</keyword>
<reference evidence="1 2" key="1">
    <citation type="submission" date="2012-05" db="EMBL/GenBank/DDBJ databases">
        <authorList>
            <person name="Weinstock G."/>
            <person name="Sodergren E."/>
            <person name="Lobos E.A."/>
            <person name="Fulton L."/>
            <person name="Fulton R."/>
            <person name="Courtney L."/>
            <person name="Fronick C."/>
            <person name="O'Laughlin M."/>
            <person name="Godfrey J."/>
            <person name="Wilson R.M."/>
            <person name="Miner T."/>
            <person name="Farmer C."/>
            <person name="Delehaunty K."/>
            <person name="Cordes M."/>
            <person name="Minx P."/>
            <person name="Tomlinson C."/>
            <person name="Chen J."/>
            <person name="Wollam A."/>
            <person name="Pepin K.H."/>
            <person name="Bhonagiri V."/>
            <person name="Zhang X."/>
            <person name="Suruliraj S."/>
            <person name="Warren W."/>
            <person name="Mitreva M."/>
            <person name="Mardis E.R."/>
            <person name="Wilson R.K."/>
        </authorList>
    </citation>
    <scope>NUCLEOTIDE SEQUENCE [LARGE SCALE GENOMIC DNA]</scope>
    <source>
        <strain evidence="1 2">F0235</strain>
    </source>
</reference>
<comment type="caution">
    <text evidence="1">The sequence shown here is derived from an EMBL/GenBank/DDBJ whole genome shotgun (WGS) entry which is preliminary data.</text>
</comment>
<dbReference type="RefSeq" id="WP_006063027.1">
    <property type="nucleotide sequence ID" value="NZ_KB290828.1"/>
</dbReference>
<dbReference type="AlphaFoldDB" id="L1MJS8"/>
<evidence type="ECO:0000313" key="2">
    <source>
        <dbReference type="Proteomes" id="UP000010445"/>
    </source>
</evidence>
<dbReference type="HOGENOM" id="CLU_1135525_0_0_11"/>
<dbReference type="STRING" id="1035195.HMPREF9997_00783"/>
<organism evidence="1 2">
    <name type="scientific">Corynebacterium durum F0235</name>
    <dbReference type="NCBI Taxonomy" id="1035195"/>
    <lineage>
        <taxon>Bacteria</taxon>
        <taxon>Bacillati</taxon>
        <taxon>Actinomycetota</taxon>
        <taxon>Actinomycetes</taxon>
        <taxon>Mycobacteriales</taxon>
        <taxon>Corynebacteriaceae</taxon>
        <taxon>Corynebacterium</taxon>
    </lineage>
</organism>
<sequence>VHVHHTRNIKTFPYTFYRSVKSPELNFIKCSFHLQDQFRVYGSQDPLGVAPNPATPYGYVGNPVLWVDPDALKACPKVLTNAIVEMMHTVDKIAAVDPRFWEGKRGLNVAGMVDMNGNIYYAMGARENMQALDFAGLNVVSYGTKEELAVLTDEEPLIHHAEQRLFRRTKELETEIVAIYTYRSACPFGSKWQSLVRNGMWNGMETCRKILNDAGLKSVDNYLFINPKYDLDIGTLLSKMRGFIK</sequence>
<gene>
    <name evidence="1" type="ORF">HMPREF9997_00783</name>
</gene>
<name>L1MJS8_9CORY</name>
<dbReference type="PATRIC" id="fig|1035195.3.peg.699"/>
<evidence type="ECO:0008006" key="3">
    <source>
        <dbReference type="Google" id="ProtNLM"/>
    </source>
</evidence>
<proteinExistence type="predicted"/>
<accession>L1MJS8</accession>
<evidence type="ECO:0000313" key="1">
    <source>
        <dbReference type="EMBL" id="EKX91181.1"/>
    </source>
</evidence>
<dbReference type="Proteomes" id="UP000010445">
    <property type="component" value="Unassembled WGS sequence"/>
</dbReference>
<dbReference type="EMBL" id="AMEM01000013">
    <property type="protein sequence ID" value="EKX91181.1"/>
    <property type="molecule type" value="Genomic_DNA"/>
</dbReference>
<feature type="non-terminal residue" evidence="1">
    <location>
        <position position="1"/>
    </location>
</feature>
<protein>
    <recommendedName>
        <fullName evidence="3">RHS repeat-associated core domain protein</fullName>
    </recommendedName>
</protein>